<dbReference type="InterPro" id="IPR012337">
    <property type="entry name" value="RNaseH-like_sf"/>
</dbReference>
<dbReference type="InterPro" id="IPR036397">
    <property type="entry name" value="RNaseH_sf"/>
</dbReference>
<dbReference type="GO" id="GO:0003676">
    <property type="term" value="F:nucleic acid binding"/>
    <property type="evidence" value="ECO:0007669"/>
    <property type="project" value="InterPro"/>
</dbReference>
<feature type="compositionally biased region" description="Basic and acidic residues" evidence="1">
    <location>
        <begin position="7"/>
        <end position="17"/>
    </location>
</feature>
<name>A0A0H5RNM4_9EUKA</name>
<sequence>MQRRSTRPVEMDMEQKARSRSSFSRVKNRSISPNFGRSHFKKSSRNTELSPSALEDGEVMMDGRPFDKFSGRGREICSVNRPHLRARSRSVTDVSAVNDSDATDILDRSAKNRKKIRNKAHFPKYHFDKTRFVEQFRAALAARDHRSCFYALLRLSVKGGFDWVHQNLSEEIHTLEDTLWFCTSLIDCWKDAFRKENHIARQKSLSWLIGPLSSLLVQVCRTRFHLLCGSEQERLRKIVLSFGECIPAVSWSVLVMFLQLPVPEDEHLIRARLLLQDTNHLNDAFHFIKNLSLQNLLKFEEMISPFVFEKQLKLAADLVKDDPDLQHQFILFLRPIDAKFAYRIVLENELDPKRYLEIEATAKLPTLRWLMQQHKLVEFAEEICGDNIGLQCEVLKMTLRSKHVNEFVFLFEKFGAGAGDDDMIRAYREYQLAPFDVPTPSVDNVNLVDYLTLPVPLLFEPDNTILEQCLNNTTLIGIDAEYKPTFCNFVSGTPAQAAVLQLSSQSVSIVLDMCKPLSKERANIIRGVFRNPNILKLGFAIRGDIRALSATFTDTDCFSLVSPVLDLQKVARHLDVSGDQKLISLSKLCEAVLHKPLCKTEQVSNWGIRPLRKEQLSYCALDAYCLTDLYSKIVDRKLLSSAIKVGSEEIVDDLVILHSMHETISDARCGNVLHAMQESV</sequence>
<dbReference type="AlphaFoldDB" id="A0A0H5RNM4"/>
<dbReference type="PANTHER" id="PTHR47765">
    <property type="entry name" value="3'-5' EXONUCLEASE DOMAIN-CONTAINING PROTEIN"/>
    <property type="match status" value="1"/>
</dbReference>
<dbReference type="EMBL" id="HACM01009882">
    <property type="protein sequence ID" value="CRZ10324.1"/>
    <property type="molecule type" value="Transcribed_RNA"/>
</dbReference>
<reference evidence="3" key="1">
    <citation type="submission" date="2015-04" db="EMBL/GenBank/DDBJ databases">
        <title>The genome sequence of the plant pathogenic Rhizarian Plasmodiophora brassicae reveals insights in its biotrophic life cycle and the origin of chitin synthesis.</title>
        <authorList>
            <person name="Schwelm A."/>
            <person name="Fogelqvist J."/>
            <person name="Knaust A."/>
            <person name="Julke S."/>
            <person name="Lilja T."/>
            <person name="Dhandapani V."/>
            <person name="Bonilla-Rosso G."/>
            <person name="Karlsson M."/>
            <person name="Shevchenko A."/>
            <person name="Choi S.R."/>
            <person name="Kim H.G."/>
            <person name="Park J.Y."/>
            <person name="Lim Y.P."/>
            <person name="Ludwig-Muller J."/>
            <person name="Dixelius C."/>
        </authorList>
    </citation>
    <scope>NUCLEOTIDE SEQUENCE</scope>
    <source>
        <tissue evidence="3">Potato root galls</tissue>
    </source>
</reference>
<evidence type="ECO:0000313" key="3">
    <source>
        <dbReference type="EMBL" id="CRZ10324.1"/>
    </source>
</evidence>
<dbReference type="GO" id="GO:0006139">
    <property type="term" value="P:nucleobase-containing compound metabolic process"/>
    <property type="evidence" value="ECO:0007669"/>
    <property type="project" value="InterPro"/>
</dbReference>
<dbReference type="SUPFAM" id="SSF53098">
    <property type="entry name" value="Ribonuclease H-like"/>
    <property type="match status" value="1"/>
</dbReference>
<dbReference type="InterPro" id="IPR002562">
    <property type="entry name" value="3'-5'_exonuclease_dom"/>
</dbReference>
<feature type="domain" description="3'-5' exonuclease" evidence="2">
    <location>
        <begin position="468"/>
        <end position="634"/>
    </location>
</feature>
<dbReference type="GO" id="GO:0008408">
    <property type="term" value="F:3'-5' exonuclease activity"/>
    <property type="evidence" value="ECO:0007669"/>
    <property type="project" value="InterPro"/>
</dbReference>
<dbReference type="Gene3D" id="3.30.420.10">
    <property type="entry name" value="Ribonuclease H-like superfamily/Ribonuclease H"/>
    <property type="match status" value="1"/>
</dbReference>
<accession>A0A0H5RNM4</accession>
<proteinExistence type="predicted"/>
<dbReference type="InterPro" id="IPR052408">
    <property type="entry name" value="Exonuclease_MUT-7-like"/>
</dbReference>
<feature type="region of interest" description="Disordered" evidence="1">
    <location>
        <begin position="1"/>
        <end position="61"/>
    </location>
</feature>
<evidence type="ECO:0000256" key="1">
    <source>
        <dbReference type="SAM" id="MobiDB-lite"/>
    </source>
</evidence>
<organism evidence="3">
    <name type="scientific">Spongospora subterranea</name>
    <dbReference type="NCBI Taxonomy" id="70186"/>
    <lineage>
        <taxon>Eukaryota</taxon>
        <taxon>Sar</taxon>
        <taxon>Rhizaria</taxon>
        <taxon>Endomyxa</taxon>
        <taxon>Phytomyxea</taxon>
        <taxon>Plasmodiophorida</taxon>
        <taxon>Plasmodiophoridae</taxon>
        <taxon>Spongospora</taxon>
    </lineage>
</organism>
<dbReference type="PANTHER" id="PTHR47765:SF2">
    <property type="entry name" value="EXONUCLEASE MUT-7 HOMOLOG"/>
    <property type="match status" value="1"/>
</dbReference>
<feature type="compositionally biased region" description="Polar residues" evidence="1">
    <location>
        <begin position="20"/>
        <end position="35"/>
    </location>
</feature>
<evidence type="ECO:0000259" key="2">
    <source>
        <dbReference type="Pfam" id="PF01612"/>
    </source>
</evidence>
<dbReference type="Pfam" id="PF01612">
    <property type="entry name" value="DNA_pol_A_exo1"/>
    <property type="match status" value="1"/>
</dbReference>
<protein>
    <recommendedName>
        <fullName evidence="2">3'-5' exonuclease domain-containing protein</fullName>
    </recommendedName>
</protein>